<dbReference type="OrthoDB" id="9861281at2"/>
<proteinExistence type="predicted"/>
<dbReference type="AlphaFoldDB" id="A0A0H2VH80"/>
<dbReference type="EMBL" id="AE015929">
    <property type="protein sequence ID" value="AAO04339.1"/>
    <property type="molecule type" value="Genomic_DNA"/>
</dbReference>
<protein>
    <submittedName>
        <fullName evidence="1">Uncharacterized protein</fullName>
    </submittedName>
</protein>
<sequence>MICTTSYLYRFIINILNETPVKVNQREKLHV</sequence>
<dbReference type="HOGENOM" id="CLU_3398621_0_0_9"/>
<dbReference type="KEGG" id="sep:SE_0742"/>
<organism evidence="1 2">
    <name type="scientific">Staphylococcus epidermidis (strain ATCC 12228 / FDA PCI 1200)</name>
    <dbReference type="NCBI Taxonomy" id="176280"/>
    <lineage>
        <taxon>Bacteria</taxon>
        <taxon>Bacillati</taxon>
        <taxon>Bacillota</taxon>
        <taxon>Bacilli</taxon>
        <taxon>Bacillales</taxon>
        <taxon>Staphylococcaceae</taxon>
        <taxon>Staphylococcus</taxon>
    </lineage>
</organism>
<evidence type="ECO:0000313" key="1">
    <source>
        <dbReference type="EMBL" id="AAO04339.1"/>
    </source>
</evidence>
<accession>A0A0H2VH80</accession>
<reference evidence="1 2" key="1">
    <citation type="journal article" date="2003" name="Mol. Microbiol.">
        <title>Genome-based analysis of virulence genes in a non-biofilm-forming Staphylococcus epidermidis strain (ATCC 12228).</title>
        <authorList>
            <person name="Zhang Y.Q."/>
            <person name="Ren S.X."/>
            <person name="Li H.L."/>
            <person name="Wang Y.X."/>
            <person name="Fu G."/>
            <person name="Yang J."/>
            <person name="Qin Z.Q."/>
            <person name="Miao Y.G."/>
            <person name="Wang W.Y."/>
            <person name="Chen R.S."/>
            <person name="Shen Y."/>
            <person name="Chen Z."/>
            <person name="Yuan Z.H."/>
            <person name="Zhao G.P."/>
            <person name="Qu D."/>
            <person name="Danchin A."/>
            <person name="Wen Y.M."/>
        </authorList>
    </citation>
    <scope>NUCLEOTIDE SEQUENCE [LARGE SCALE GENOMIC DNA]</scope>
    <source>
        <strain evidence="2">ATCC 12228 / FDA PCI 1200</strain>
    </source>
</reference>
<gene>
    <name evidence="1" type="ordered locus">SE_0742</name>
</gene>
<dbReference type="Proteomes" id="UP000001411">
    <property type="component" value="Chromosome"/>
</dbReference>
<evidence type="ECO:0000313" key="2">
    <source>
        <dbReference type="Proteomes" id="UP000001411"/>
    </source>
</evidence>
<name>A0A0H2VH80_STAES</name>